<dbReference type="Gene3D" id="3.30.1330.60">
    <property type="entry name" value="OmpA-like domain"/>
    <property type="match status" value="1"/>
</dbReference>
<dbReference type="InterPro" id="IPR011659">
    <property type="entry name" value="WD40"/>
</dbReference>
<dbReference type="InterPro" id="IPR036737">
    <property type="entry name" value="OmpA-like_sf"/>
</dbReference>
<protein>
    <submittedName>
        <fullName evidence="7">Membrane protein</fullName>
    </submittedName>
</protein>
<gene>
    <name evidence="7" type="ORF">PEDI_13780</name>
</gene>
<dbReference type="RefSeq" id="WP_338236498.1">
    <property type="nucleotide sequence ID" value="NZ_BQKE01000001.1"/>
</dbReference>
<evidence type="ECO:0000313" key="7">
    <source>
        <dbReference type="EMBL" id="GJM60826.1"/>
    </source>
</evidence>
<dbReference type="Proteomes" id="UP001310022">
    <property type="component" value="Unassembled WGS sequence"/>
</dbReference>
<evidence type="ECO:0000256" key="3">
    <source>
        <dbReference type="ARBA" id="ARBA00023237"/>
    </source>
</evidence>
<evidence type="ECO:0000313" key="8">
    <source>
        <dbReference type="Proteomes" id="UP001310022"/>
    </source>
</evidence>
<dbReference type="Pfam" id="PF07676">
    <property type="entry name" value="PD40"/>
    <property type="match status" value="2"/>
</dbReference>
<dbReference type="GO" id="GO:0009279">
    <property type="term" value="C:cell outer membrane"/>
    <property type="evidence" value="ECO:0007669"/>
    <property type="project" value="UniProtKB-SubCell"/>
</dbReference>
<accession>A0AAN4VXG9</accession>
<dbReference type="CDD" id="cd15482">
    <property type="entry name" value="Sialidase_non-viral"/>
    <property type="match status" value="1"/>
</dbReference>
<evidence type="ECO:0000259" key="6">
    <source>
        <dbReference type="PROSITE" id="PS51123"/>
    </source>
</evidence>
<evidence type="ECO:0000256" key="2">
    <source>
        <dbReference type="ARBA" id="ARBA00023136"/>
    </source>
</evidence>
<keyword evidence="2 4" id="KW-0472">Membrane</keyword>
<dbReference type="SUPFAM" id="SSF82171">
    <property type="entry name" value="DPP6 N-terminal domain-like"/>
    <property type="match status" value="1"/>
</dbReference>
<evidence type="ECO:0000256" key="5">
    <source>
        <dbReference type="SAM" id="SignalP"/>
    </source>
</evidence>
<feature type="chain" id="PRO_5042827776" evidence="5">
    <location>
        <begin position="23"/>
        <end position="533"/>
    </location>
</feature>
<dbReference type="PANTHER" id="PTHR30329:SF21">
    <property type="entry name" value="LIPOPROTEIN YIAD-RELATED"/>
    <property type="match status" value="1"/>
</dbReference>
<dbReference type="SUPFAM" id="SSF103088">
    <property type="entry name" value="OmpA-like"/>
    <property type="match status" value="1"/>
</dbReference>
<feature type="signal peptide" evidence="5">
    <location>
        <begin position="1"/>
        <end position="22"/>
    </location>
</feature>
<dbReference type="InterPro" id="IPR006664">
    <property type="entry name" value="OMP_bac"/>
</dbReference>
<dbReference type="EMBL" id="BQKE01000001">
    <property type="protein sequence ID" value="GJM60826.1"/>
    <property type="molecule type" value="Genomic_DNA"/>
</dbReference>
<evidence type="ECO:0000256" key="4">
    <source>
        <dbReference type="PROSITE-ProRule" id="PRU00473"/>
    </source>
</evidence>
<sequence>MLFKNTLLTIGLTITAATFANAQNWQQGPLNEEINSIVDERAPVLSPDGQILYFVRASHPENAGGKKDKGDIWQSERMANGSWTAPVLLKGRVNNEQRNEILGLSADGKTMFVNDAYRQDGRTGISVSQLEGGAWSAPRALELPYFKNASKEISGALSADGKVMFLSIESFNSRGAEDLYVLFRKGNGSYGDPKNLGSVINSAFQEVSPYLAPDNKTLYFASNGYGGAGSFDLFRSERLDDSFTAWSKPENLGPEVNTKGKETYFRIINEGKQGLYVSTQDSNGYGDLKVYTFPEPQEVVAQAEIQVEEATITTEISDSLKVSAVPEVKEVLGRRYLQLWVVDENSNELIAAEVEAVLEDSLAQIIIPHGHESVPLPQGKRLKEFRIKSEGYWGIEQAVNELVEEAASAYRFKLKPLEVGMNVRLDNILFQRGTAIMLEGGDAQLDKMYELLSENPNMVIEVAGHTDNRGSTDANRKLSLQRAESIKAYLVEKGIKKKRVEAKGYGSAKPVADNKREETRKLNRRVEFTILAQ</sequence>
<dbReference type="PROSITE" id="PS51123">
    <property type="entry name" value="OMPA_2"/>
    <property type="match status" value="1"/>
</dbReference>
<name>A0AAN4VXG9_9BACT</name>
<organism evidence="7 8">
    <name type="scientific">Persicobacter diffluens</name>
    <dbReference type="NCBI Taxonomy" id="981"/>
    <lineage>
        <taxon>Bacteria</taxon>
        <taxon>Pseudomonadati</taxon>
        <taxon>Bacteroidota</taxon>
        <taxon>Cytophagia</taxon>
        <taxon>Cytophagales</taxon>
        <taxon>Persicobacteraceae</taxon>
        <taxon>Persicobacter</taxon>
    </lineage>
</organism>
<keyword evidence="3" id="KW-0998">Cell outer membrane</keyword>
<comment type="caution">
    <text evidence="7">The sequence shown here is derived from an EMBL/GenBank/DDBJ whole genome shotgun (WGS) entry which is preliminary data.</text>
</comment>
<dbReference type="Gene3D" id="2.120.10.30">
    <property type="entry name" value="TolB, C-terminal domain"/>
    <property type="match status" value="1"/>
</dbReference>
<dbReference type="CDD" id="cd07185">
    <property type="entry name" value="OmpA_C-like"/>
    <property type="match status" value="1"/>
</dbReference>
<proteinExistence type="predicted"/>
<dbReference type="InterPro" id="IPR011042">
    <property type="entry name" value="6-blade_b-propeller_TolB-like"/>
</dbReference>
<dbReference type="InterPro" id="IPR050330">
    <property type="entry name" value="Bact_OuterMem_StrucFunc"/>
</dbReference>
<evidence type="ECO:0000256" key="1">
    <source>
        <dbReference type="ARBA" id="ARBA00004442"/>
    </source>
</evidence>
<comment type="subcellular location">
    <subcellularLocation>
        <location evidence="1">Cell outer membrane</location>
    </subcellularLocation>
</comment>
<dbReference type="PANTHER" id="PTHR30329">
    <property type="entry name" value="STATOR ELEMENT OF FLAGELLAR MOTOR COMPLEX"/>
    <property type="match status" value="1"/>
</dbReference>
<reference evidence="7 8" key="1">
    <citation type="submission" date="2021-12" db="EMBL/GenBank/DDBJ databases">
        <title>Genome sequencing of bacteria with rrn-lacking chromosome and rrn-plasmid.</title>
        <authorList>
            <person name="Anda M."/>
            <person name="Iwasaki W."/>
        </authorList>
    </citation>
    <scope>NUCLEOTIDE SEQUENCE [LARGE SCALE GENOMIC DNA]</scope>
    <source>
        <strain evidence="7 8">NBRC 15940</strain>
    </source>
</reference>
<keyword evidence="8" id="KW-1185">Reference proteome</keyword>
<dbReference type="AlphaFoldDB" id="A0AAN4VXG9"/>
<dbReference type="Pfam" id="PF00691">
    <property type="entry name" value="OmpA"/>
    <property type="match status" value="1"/>
</dbReference>
<dbReference type="InterPro" id="IPR006665">
    <property type="entry name" value="OmpA-like"/>
</dbReference>
<dbReference type="PRINTS" id="PR01021">
    <property type="entry name" value="OMPADOMAIN"/>
</dbReference>
<keyword evidence="5" id="KW-0732">Signal</keyword>
<feature type="domain" description="OmpA-like" evidence="6">
    <location>
        <begin position="417"/>
        <end position="533"/>
    </location>
</feature>